<gene>
    <name evidence="1" type="ORF">KVH43_04375</name>
</gene>
<proteinExistence type="predicted"/>
<evidence type="ECO:0000313" key="2">
    <source>
        <dbReference type="Proteomes" id="UP000886818"/>
    </source>
</evidence>
<accession>A0ABX8RDV9</accession>
<dbReference type="RefSeq" id="WP_218283653.1">
    <property type="nucleotide sequence ID" value="NZ_CP078093.1"/>
</dbReference>
<protein>
    <submittedName>
        <fullName evidence="1">TFIIB-type zinc ribbon-containing protein</fullName>
    </submittedName>
</protein>
<dbReference type="EMBL" id="CP078093">
    <property type="protein sequence ID" value="QXM06961.1"/>
    <property type="molecule type" value="Genomic_DNA"/>
</dbReference>
<sequence>MTDIQMEISIPADNDGFVLLQCPLCGEFFKLKPRDMEEDNVIEIWCPCCGLRSENYFTEDVIELAMKMGTNIAMDRIFDEMKKWEKQFKGCGVSFNAGKRPPKEIETPIVSGIEALEMQKYKCCKKEAKIKPLIKMCGSYCPYCGVMYDEFE</sequence>
<name>A0ABX8RDV9_9CLOT</name>
<dbReference type="Proteomes" id="UP000886818">
    <property type="component" value="Chromosome"/>
</dbReference>
<evidence type="ECO:0000313" key="1">
    <source>
        <dbReference type="EMBL" id="QXM06961.1"/>
    </source>
</evidence>
<keyword evidence="2" id="KW-1185">Reference proteome</keyword>
<reference evidence="1" key="1">
    <citation type="submission" date="2021-07" db="EMBL/GenBank/DDBJ databases">
        <title>Complete genome sequence of Crassaminicella sp. 143-21, isolated from a deep-sea hydrothermal vent.</title>
        <authorList>
            <person name="Li X."/>
        </authorList>
    </citation>
    <scope>NUCLEOTIDE SEQUENCE</scope>
    <source>
        <strain evidence="1">143-21</strain>
    </source>
</reference>
<organism evidence="1 2">
    <name type="scientific">Crassaminicella indica</name>
    <dbReference type="NCBI Taxonomy" id="2855394"/>
    <lineage>
        <taxon>Bacteria</taxon>
        <taxon>Bacillati</taxon>
        <taxon>Bacillota</taxon>
        <taxon>Clostridia</taxon>
        <taxon>Eubacteriales</taxon>
        <taxon>Clostridiaceae</taxon>
        <taxon>Crassaminicella</taxon>
    </lineage>
</organism>